<protein>
    <recommendedName>
        <fullName evidence="4">DNA endonuclease VII</fullName>
    </recommendedName>
</protein>
<reference evidence="2" key="1">
    <citation type="submission" date="2017-05" db="EMBL/GenBank/DDBJ databases">
        <title>Complete and WGS of Bordetella genogroups.</title>
        <authorList>
            <person name="Spilker T."/>
            <person name="Lipuma J."/>
        </authorList>
    </citation>
    <scope>NUCLEOTIDE SEQUENCE</scope>
    <source>
        <strain evidence="2">AU21707</strain>
    </source>
</reference>
<dbReference type="Proteomes" id="UP000216857">
    <property type="component" value="Unassembled WGS sequence"/>
</dbReference>
<dbReference type="InterPro" id="IPR044925">
    <property type="entry name" value="His-Me_finger_sf"/>
</dbReference>
<dbReference type="AlphaFoldDB" id="A0A261R663"/>
<evidence type="ECO:0000313" key="2">
    <source>
        <dbReference type="EMBL" id="OZI20070.1"/>
    </source>
</evidence>
<keyword evidence="3" id="KW-1185">Reference proteome</keyword>
<dbReference type="SUPFAM" id="SSF54060">
    <property type="entry name" value="His-Me finger endonucleases"/>
    <property type="match status" value="1"/>
</dbReference>
<feature type="region of interest" description="Disordered" evidence="1">
    <location>
        <begin position="87"/>
        <end position="126"/>
    </location>
</feature>
<comment type="caution">
    <text evidence="2">The sequence shown here is derived from an EMBL/GenBank/DDBJ whole genome shotgun (WGS) entry which is preliminary data.</text>
</comment>
<feature type="compositionally biased region" description="Basic residues" evidence="1">
    <location>
        <begin position="101"/>
        <end position="110"/>
    </location>
</feature>
<dbReference type="InterPro" id="IPR004211">
    <property type="entry name" value="Endonuclease_7"/>
</dbReference>
<evidence type="ECO:0000256" key="1">
    <source>
        <dbReference type="SAM" id="MobiDB-lite"/>
    </source>
</evidence>
<evidence type="ECO:0008006" key="4">
    <source>
        <dbReference type="Google" id="ProtNLM"/>
    </source>
</evidence>
<dbReference type="InterPro" id="IPR038563">
    <property type="entry name" value="Endonuclease_7_sf"/>
</dbReference>
<organism evidence="2 3">
    <name type="scientific">Bordetella genomosp. 9</name>
    <dbReference type="NCBI Taxonomy" id="1416803"/>
    <lineage>
        <taxon>Bacteria</taxon>
        <taxon>Pseudomonadati</taxon>
        <taxon>Pseudomonadota</taxon>
        <taxon>Betaproteobacteria</taxon>
        <taxon>Burkholderiales</taxon>
        <taxon>Alcaligenaceae</taxon>
        <taxon>Bordetella</taxon>
    </lineage>
</organism>
<feature type="compositionally biased region" description="Basic and acidic residues" evidence="1">
    <location>
        <begin position="111"/>
        <end position="126"/>
    </location>
</feature>
<dbReference type="EMBL" id="NEVJ01000003">
    <property type="protein sequence ID" value="OZI20070.1"/>
    <property type="molecule type" value="Genomic_DNA"/>
</dbReference>
<proteinExistence type="predicted"/>
<accession>A0A261R663</accession>
<sequence length="126" mass="14476">MLKPKRAQMLKEQGGVSPITGLEITDPVLDHCHTTGNIRAVLNRWENAVLGRLENWASRLGKGIDPIRFLRGVADYLEFHRTYPTGILHPTHRTESEKRELRNKRARESRRKANIEARRAAAKETE</sequence>
<evidence type="ECO:0000313" key="3">
    <source>
        <dbReference type="Proteomes" id="UP000216857"/>
    </source>
</evidence>
<dbReference type="Pfam" id="PF02945">
    <property type="entry name" value="Endonuclease_7"/>
    <property type="match status" value="1"/>
</dbReference>
<gene>
    <name evidence="2" type="ORF">CAL26_21180</name>
</gene>
<name>A0A261R663_9BORD</name>
<dbReference type="OrthoDB" id="9025656at2"/>
<dbReference type="Gene3D" id="3.40.1800.10">
    <property type="entry name" value="His-Me finger endonucleases"/>
    <property type="match status" value="1"/>
</dbReference>